<dbReference type="Pfam" id="PF00583">
    <property type="entry name" value="Acetyltransf_1"/>
    <property type="match status" value="1"/>
</dbReference>
<keyword evidence="1" id="KW-0808">Transferase</keyword>
<dbReference type="GO" id="GO:0008080">
    <property type="term" value="F:N-acetyltransferase activity"/>
    <property type="evidence" value="ECO:0007669"/>
    <property type="project" value="InterPro"/>
</dbReference>
<dbReference type="InterPro" id="IPR016181">
    <property type="entry name" value="Acyl_CoA_acyltransferase"/>
</dbReference>
<dbReference type="RefSeq" id="WP_084286984.1">
    <property type="nucleotide sequence ID" value="NZ_FWYB01000001.1"/>
</dbReference>
<reference evidence="3 4" key="1">
    <citation type="submission" date="2017-04" db="EMBL/GenBank/DDBJ databases">
        <authorList>
            <person name="Afonso C.L."/>
            <person name="Miller P.J."/>
            <person name="Scott M.A."/>
            <person name="Spackman E."/>
            <person name="Goraichik I."/>
            <person name="Dimitrov K.M."/>
            <person name="Suarez D.L."/>
            <person name="Swayne D.E."/>
        </authorList>
    </citation>
    <scope>NUCLEOTIDE SEQUENCE [LARGE SCALE GENOMIC DNA]</scope>
    <source>
        <strain evidence="3 4">DSM 19625</strain>
    </source>
</reference>
<protein>
    <submittedName>
        <fullName evidence="3">Ribosomal protein S18 acetylase RimI</fullName>
    </submittedName>
</protein>
<evidence type="ECO:0000313" key="3">
    <source>
        <dbReference type="EMBL" id="SMC57894.1"/>
    </source>
</evidence>
<dbReference type="GO" id="GO:0005840">
    <property type="term" value="C:ribosome"/>
    <property type="evidence" value="ECO:0007669"/>
    <property type="project" value="UniProtKB-KW"/>
</dbReference>
<dbReference type="Proteomes" id="UP000192678">
    <property type="component" value="Unassembled WGS sequence"/>
</dbReference>
<keyword evidence="3" id="KW-0689">Ribosomal protein</keyword>
<dbReference type="STRING" id="475255.SAMN04488101_101411"/>
<dbReference type="PROSITE" id="PS51186">
    <property type="entry name" value="GNAT"/>
    <property type="match status" value="1"/>
</dbReference>
<evidence type="ECO:0000313" key="4">
    <source>
        <dbReference type="Proteomes" id="UP000192678"/>
    </source>
</evidence>
<dbReference type="AlphaFoldDB" id="A0A1W2AB73"/>
<keyword evidence="4" id="KW-1185">Reference proteome</keyword>
<dbReference type="OrthoDB" id="7356080at2"/>
<dbReference type="PANTHER" id="PTHR13947:SF37">
    <property type="entry name" value="LD18367P"/>
    <property type="match status" value="1"/>
</dbReference>
<dbReference type="InterPro" id="IPR000182">
    <property type="entry name" value="GNAT_dom"/>
</dbReference>
<accession>A0A1W2AB73</accession>
<dbReference type="EMBL" id="FWYB01000001">
    <property type="protein sequence ID" value="SMC57894.1"/>
    <property type="molecule type" value="Genomic_DNA"/>
</dbReference>
<sequence length="146" mass="16831">MDFREAKIEDIQQIHVVRNSVTENTLSNPDLITYDDYVEFLTVRGKGWVCEIDGQIVGFSIVDLKEENIWALFLSPAFEGKGIGKRLQDLILNWYFSNGKDSVWLGTVPNTRAAGFYEKSGWKEIGWNGEKEIKFEMTKASWMKLE</sequence>
<keyword evidence="3" id="KW-0687">Ribonucleoprotein</keyword>
<dbReference type="InterPro" id="IPR050769">
    <property type="entry name" value="NAT_camello-type"/>
</dbReference>
<evidence type="ECO:0000256" key="1">
    <source>
        <dbReference type="ARBA" id="ARBA00022679"/>
    </source>
</evidence>
<dbReference type="Gene3D" id="3.40.630.30">
    <property type="match status" value="1"/>
</dbReference>
<feature type="domain" description="N-acetyltransferase" evidence="2">
    <location>
        <begin position="1"/>
        <end position="146"/>
    </location>
</feature>
<evidence type="ECO:0000259" key="2">
    <source>
        <dbReference type="PROSITE" id="PS51186"/>
    </source>
</evidence>
<dbReference type="SUPFAM" id="SSF55729">
    <property type="entry name" value="Acyl-CoA N-acyltransferases (Nat)"/>
    <property type="match status" value="1"/>
</dbReference>
<dbReference type="PANTHER" id="PTHR13947">
    <property type="entry name" value="GNAT FAMILY N-ACETYLTRANSFERASE"/>
    <property type="match status" value="1"/>
</dbReference>
<gene>
    <name evidence="3" type="ORF">SAMN04488101_101411</name>
</gene>
<proteinExistence type="predicted"/>
<dbReference type="CDD" id="cd04301">
    <property type="entry name" value="NAT_SF"/>
    <property type="match status" value="1"/>
</dbReference>
<organism evidence="3 4">
    <name type="scientific">Pedobacter nyackensis</name>
    <dbReference type="NCBI Taxonomy" id="475255"/>
    <lineage>
        <taxon>Bacteria</taxon>
        <taxon>Pseudomonadati</taxon>
        <taxon>Bacteroidota</taxon>
        <taxon>Sphingobacteriia</taxon>
        <taxon>Sphingobacteriales</taxon>
        <taxon>Sphingobacteriaceae</taxon>
        <taxon>Pedobacter</taxon>
    </lineage>
</organism>
<name>A0A1W2AB73_9SPHI</name>